<evidence type="ECO:0000313" key="3">
    <source>
        <dbReference type="Proteomes" id="UP000588098"/>
    </source>
</evidence>
<gene>
    <name evidence="2" type="ORF">FHS42_003250</name>
</gene>
<comment type="caution">
    <text evidence="2">The sequence shown here is derived from an EMBL/GenBank/DDBJ whole genome shotgun (WGS) entry which is preliminary data.</text>
</comment>
<keyword evidence="3" id="KW-1185">Reference proteome</keyword>
<feature type="compositionally biased region" description="Basic and acidic residues" evidence="1">
    <location>
        <begin position="224"/>
        <end position="235"/>
    </location>
</feature>
<reference evidence="2 3" key="1">
    <citation type="submission" date="2020-08" db="EMBL/GenBank/DDBJ databases">
        <title>Genomic Encyclopedia of Type Strains, Phase III (KMG-III): the genomes of soil and plant-associated and newly described type strains.</title>
        <authorList>
            <person name="Whitman W."/>
        </authorList>
    </citation>
    <scope>NUCLEOTIDE SEQUENCE [LARGE SCALE GENOMIC DNA]</scope>
    <source>
        <strain evidence="2 3">CECT 8305</strain>
    </source>
</reference>
<dbReference type="Proteomes" id="UP000588098">
    <property type="component" value="Unassembled WGS sequence"/>
</dbReference>
<dbReference type="PANTHER" id="PTHR17985:SF8">
    <property type="entry name" value="TRANSPORT AND GOLGI ORGANIZATION PROTEIN 2 HOMOLOG"/>
    <property type="match status" value="1"/>
</dbReference>
<dbReference type="PANTHER" id="PTHR17985">
    <property type="entry name" value="SER/THR-RICH PROTEIN T10 IN DGCR REGION"/>
    <property type="match status" value="1"/>
</dbReference>
<dbReference type="EMBL" id="JACHJL010000007">
    <property type="protein sequence ID" value="MBB5936175.1"/>
    <property type="molecule type" value="Genomic_DNA"/>
</dbReference>
<evidence type="ECO:0000313" key="2">
    <source>
        <dbReference type="EMBL" id="MBB5936175.1"/>
    </source>
</evidence>
<accession>A0A7W9Q9N1</accession>
<feature type="region of interest" description="Disordered" evidence="1">
    <location>
        <begin position="215"/>
        <end position="286"/>
    </location>
</feature>
<evidence type="ECO:0000256" key="1">
    <source>
        <dbReference type="SAM" id="MobiDB-lite"/>
    </source>
</evidence>
<dbReference type="RefSeq" id="WP_312866888.1">
    <property type="nucleotide sequence ID" value="NZ_JACHJL010000007.1"/>
</dbReference>
<organism evidence="2 3">
    <name type="scientific">Streptomyces zagrosensis</name>
    <dbReference type="NCBI Taxonomy" id="1042984"/>
    <lineage>
        <taxon>Bacteria</taxon>
        <taxon>Bacillati</taxon>
        <taxon>Actinomycetota</taxon>
        <taxon>Actinomycetes</taxon>
        <taxon>Kitasatosporales</taxon>
        <taxon>Streptomycetaceae</taxon>
        <taxon>Streptomyces</taxon>
    </lineage>
</organism>
<proteinExistence type="predicted"/>
<dbReference type="InterPro" id="IPR008551">
    <property type="entry name" value="TANGO2"/>
</dbReference>
<sequence>MCTVFFRVRACLDAALVLAAVRDEFLDRPWAPPRRHWPAPYLIGGLDLVSGGTWLAVRTDRPAVAVLVNGPGEASEVPGSRGVLPLRMLDHGEPTQDDVAGLPGFHLLHAEPGRARVISWDGRTLRAVDVPEGDHMLTYGGLNALDHPRVRRFLPKLAGLADDAWPTLLEDPEPLPAAPQALLVNRRELGKPYGTTSASLISISRNALTYDFTSQPHNPGAWHRVTDRSPSHPEGEPPCCNRHLPPGSARPPCPPGWAPSRPGQPAPPNSSAAEARSSPPWTTRVA</sequence>
<dbReference type="Pfam" id="PF05742">
    <property type="entry name" value="TANGO2"/>
    <property type="match status" value="1"/>
</dbReference>
<protein>
    <recommendedName>
        <fullName evidence="4">NRDE family protein</fullName>
    </recommendedName>
</protein>
<feature type="compositionally biased region" description="Pro residues" evidence="1">
    <location>
        <begin position="248"/>
        <end position="268"/>
    </location>
</feature>
<evidence type="ECO:0008006" key="4">
    <source>
        <dbReference type="Google" id="ProtNLM"/>
    </source>
</evidence>
<dbReference type="AlphaFoldDB" id="A0A7W9Q9N1"/>
<name>A0A7W9Q9N1_9ACTN</name>